<name>A0A4V4HFQ3_DENBC</name>
<dbReference type="Pfam" id="PF18759">
    <property type="entry name" value="Plavaka"/>
    <property type="match status" value="1"/>
</dbReference>
<dbReference type="OrthoDB" id="2418900at2759"/>
<evidence type="ECO:0008006" key="4">
    <source>
        <dbReference type="Google" id="ProtNLM"/>
    </source>
</evidence>
<proteinExistence type="predicted"/>
<feature type="region of interest" description="Disordered" evidence="1">
    <location>
        <begin position="1"/>
        <end position="76"/>
    </location>
</feature>
<reference evidence="2 3" key="1">
    <citation type="journal article" date="2019" name="Nat. Ecol. Evol.">
        <title>Megaphylogeny resolves global patterns of mushroom evolution.</title>
        <authorList>
            <person name="Varga T."/>
            <person name="Krizsan K."/>
            <person name="Foldi C."/>
            <person name="Dima B."/>
            <person name="Sanchez-Garcia M."/>
            <person name="Sanchez-Ramirez S."/>
            <person name="Szollosi G.J."/>
            <person name="Szarkandi J.G."/>
            <person name="Papp V."/>
            <person name="Albert L."/>
            <person name="Andreopoulos W."/>
            <person name="Angelini C."/>
            <person name="Antonin V."/>
            <person name="Barry K.W."/>
            <person name="Bougher N.L."/>
            <person name="Buchanan P."/>
            <person name="Buyck B."/>
            <person name="Bense V."/>
            <person name="Catcheside P."/>
            <person name="Chovatia M."/>
            <person name="Cooper J."/>
            <person name="Damon W."/>
            <person name="Desjardin D."/>
            <person name="Finy P."/>
            <person name="Geml J."/>
            <person name="Haridas S."/>
            <person name="Hughes K."/>
            <person name="Justo A."/>
            <person name="Karasinski D."/>
            <person name="Kautmanova I."/>
            <person name="Kiss B."/>
            <person name="Kocsube S."/>
            <person name="Kotiranta H."/>
            <person name="LaButti K.M."/>
            <person name="Lechner B.E."/>
            <person name="Liimatainen K."/>
            <person name="Lipzen A."/>
            <person name="Lukacs Z."/>
            <person name="Mihaltcheva S."/>
            <person name="Morgado L.N."/>
            <person name="Niskanen T."/>
            <person name="Noordeloos M.E."/>
            <person name="Ohm R.A."/>
            <person name="Ortiz-Santana B."/>
            <person name="Ovrebo C."/>
            <person name="Racz N."/>
            <person name="Riley R."/>
            <person name="Savchenko A."/>
            <person name="Shiryaev A."/>
            <person name="Soop K."/>
            <person name="Spirin V."/>
            <person name="Szebenyi C."/>
            <person name="Tomsovsky M."/>
            <person name="Tulloss R.E."/>
            <person name="Uehling J."/>
            <person name="Grigoriev I.V."/>
            <person name="Vagvolgyi C."/>
            <person name="Papp T."/>
            <person name="Martin F.M."/>
            <person name="Miettinen O."/>
            <person name="Hibbett D.S."/>
            <person name="Nagy L.G."/>
        </authorList>
    </citation>
    <scope>NUCLEOTIDE SEQUENCE [LARGE SCALE GENOMIC DNA]</scope>
    <source>
        <strain evidence="2 3">CBS 962.96</strain>
    </source>
</reference>
<keyword evidence="3" id="KW-1185">Reference proteome</keyword>
<organism evidence="2 3">
    <name type="scientific">Dendrothele bispora (strain CBS 962.96)</name>
    <dbReference type="NCBI Taxonomy" id="1314807"/>
    <lineage>
        <taxon>Eukaryota</taxon>
        <taxon>Fungi</taxon>
        <taxon>Dikarya</taxon>
        <taxon>Basidiomycota</taxon>
        <taxon>Agaricomycotina</taxon>
        <taxon>Agaricomycetes</taxon>
        <taxon>Agaricomycetidae</taxon>
        <taxon>Agaricales</taxon>
        <taxon>Agaricales incertae sedis</taxon>
        <taxon>Dendrothele</taxon>
    </lineage>
</organism>
<dbReference type="Proteomes" id="UP000297245">
    <property type="component" value="Unassembled WGS sequence"/>
</dbReference>
<sequence>MVIDPSGDYFGSYNDLDPLEDVTPGPSSIHTRPCGAESDSDSGSGSDTVTDYEDGWEPEIDTEGSDASSRSPSPILVSYEFPEDPVVIPPCQPLPPLPDNFRKPHIKLYPDTRAGAPLLTQSEFLDGHRQYEQQIGQKTNIWAPFTSEIDWRLAKWAKTRGPSSSAFTELLEIHGVADKLGLSYRNVKELDKIIDKHLPSWPQFQRQEVVVQGQVFEIYFRDILQCVKTLYGDANFAPYLKFAPERHFEDHTCAEQLYHDMHTGQWWWSTQEKLDKNAGRGRTIVPLIISSDKTQVTVFRNKTAYPVYLTIGNIPKEIRRKPSKHAYILLGYLPTTSLEHIKSATSRRRSLTNLFHTCMRHIMQPIERPGAHGIVMTSGDGIERVTHPIFAVYIGDYPEQVLVTCCVSGHCPRCTIPRQRVGENTEPHPLRNLRSILEALQMVDQGASVFVKACREAGIKPVFQPFWANLPYSNVYMAITPDLLHQLYQGVFKHLKAWVLQAYGAHEIDARCRRLPPNHNIRLFMKGISTLSRVSGQEHGQMSHFLLGLIADAPLPGGMSNVRLLRCLRGLLDFLFLSQYPVHSTLSLKYLANALERFHASKQIFIDLGIRTDFGIPKIHFMNHYVESVHLFGTFDNFNTEYTERLHIDLAKDAYRSTNRKDEYSQMTKWLERKEKILKHESYMQWVHSGSHPPLRSHWIPPGFNTARTLKMTKHPSRSSVTIQDLITEYGATFFRAALSRFVVQLRNPALSGQRLETASDSLFLGFSRVSVYHRIKFLKHDIFSNASSTADSIHSQPARKDKHGRPIAARFDTALVQVKDSGSTKLDIVHDTRVGQVRVVFSLPEKAADSLFDGIPHQDRVKHLAYIEWFTPFSIRPDGNHGLYKVSRSHVDGGRLASVVDIRRLIRSVHLLPKFGRVANREWMSSTVLDLCPSFFVSRSLLIQIVTLICINSLQTGSV</sequence>
<dbReference type="EMBL" id="ML179191">
    <property type="protein sequence ID" value="THU95825.1"/>
    <property type="molecule type" value="Genomic_DNA"/>
</dbReference>
<evidence type="ECO:0000313" key="2">
    <source>
        <dbReference type="EMBL" id="THU95825.1"/>
    </source>
</evidence>
<dbReference type="InterPro" id="IPR041078">
    <property type="entry name" value="Plavaka"/>
</dbReference>
<feature type="compositionally biased region" description="Acidic residues" evidence="1">
    <location>
        <begin position="50"/>
        <end position="64"/>
    </location>
</feature>
<protein>
    <recommendedName>
        <fullName evidence="4">CxC2-like cysteine cluster KDZ transposase-associated domain-containing protein</fullName>
    </recommendedName>
</protein>
<evidence type="ECO:0000256" key="1">
    <source>
        <dbReference type="SAM" id="MobiDB-lite"/>
    </source>
</evidence>
<accession>A0A4V4HFQ3</accession>
<dbReference type="AlphaFoldDB" id="A0A4V4HFQ3"/>
<gene>
    <name evidence="2" type="ORF">K435DRAFT_665625</name>
</gene>
<evidence type="ECO:0000313" key="3">
    <source>
        <dbReference type="Proteomes" id="UP000297245"/>
    </source>
</evidence>